<sequence>MHSFEIFVLGGLMGRIQMFAKWMIETDDPDRESIVTACLDFLEIGKRIWDEKYGGQIRSECIIAIGRK</sequence>
<comment type="caution">
    <text evidence="1">The sequence shown here is derived from an EMBL/GenBank/DDBJ whole genome shotgun (WGS) entry which is preliminary data.</text>
</comment>
<proteinExistence type="predicted"/>
<evidence type="ECO:0000313" key="1">
    <source>
        <dbReference type="EMBL" id="GAH33272.1"/>
    </source>
</evidence>
<dbReference type="EMBL" id="BARU01010465">
    <property type="protein sequence ID" value="GAH33272.1"/>
    <property type="molecule type" value="Genomic_DNA"/>
</dbReference>
<dbReference type="AlphaFoldDB" id="X1EL03"/>
<protein>
    <submittedName>
        <fullName evidence="1">Uncharacterized protein</fullName>
    </submittedName>
</protein>
<reference evidence="1" key="1">
    <citation type="journal article" date="2014" name="Front. Microbiol.">
        <title>High frequency of phylogenetically diverse reductive dehalogenase-homologous genes in deep subseafloor sedimentary metagenomes.</title>
        <authorList>
            <person name="Kawai M."/>
            <person name="Futagami T."/>
            <person name="Toyoda A."/>
            <person name="Takaki Y."/>
            <person name="Nishi S."/>
            <person name="Hori S."/>
            <person name="Arai W."/>
            <person name="Tsubouchi T."/>
            <person name="Morono Y."/>
            <person name="Uchiyama I."/>
            <person name="Ito T."/>
            <person name="Fujiyama A."/>
            <person name="Inagaki F."/>
            <person name="Takami H."/>
        </authorList>
    </citation>
    <scope>NUCLEOTIDE SEQUENCE</scope>
    <source>
        <strain evidence="1">Expedition CK06-06</strain>
    </source>
</reference>
<organism evidence="1">
    <name type="scientific">marine sediment metagenome</name>
    <dbReference type="NCBI Taxonomy" id="412755"/>
    <lineage>
        <taxon>unclassified sequences</taxon>
        <taxon>metagenomes</taxon>
        <taxon>ecological metagenomes</taxon>
    </lineage>
</organism>
<accession>X1EL03</accession>
<gene>
    <name evidence="1" type="ORF">S03H2_19948</name>
</gene>
<name>X1EL03_9ZZZZ</name>